<dbReference type="Pfam" id="PF18105">
    <property type="entry name" value="PGM1_C"/>
    <property type="match status" value="1"/>
</dbReference>
<dbReference type="InterPro" id="IPR040754">
    <property type="entry name" value="PreAtp-grasp"/>
</dbReference>
<dbReference type="AlphaFoldDB" id="A0A918I1T4"/>
<evidence type="ECO:0000256" key="1">
    <source>
        <dbReference type="PROSITE-ProRule" id="PRU00409"/>
    </source>
</evidence>
<dbReference type="Proteomes" id="UP000636661">
    <property type="component" value="Unassembled WGS sequence"/>
</dbReference>
<keyword evidence="1" id="KW-0067">ATP-binding</keyword>
<reference evidence="3" key="1">
    <citation type="journal article" date="2014" name="Int. J. Syst. Evol. Microbiol.">
        <title>Complete genome sequence of Corynebacterium casei LMG S-19264T (=DSM 44701T), isolated from a smear-ripened cheese.</title>
        <authorList>
            <consortium name="US DOE Joint Genome Institute (JGI-PGF)"/>
            <person name="Walter F."/>
            <person name="Albersmeier A."/>
            <person name="Kalinowski J."/>
            <person name="Ruckert C."/>
        </authorList>
    </citation>
    <scope>NUCLEOTIDE SEQUENCE</scope>
    <source>
        <strain evidence="3">JCM 4391</strain>
    </source>
</reference>
<evidence type="ECO:0000313" key="3">
    <source>
        <dbReference type="EMBL" id="GGU58671.1"/>
    </source>
</evidence>
<organism evidence="3 4">
    <name type="scientific">Streptomyces lavendofoliae</name>
    <dbReference type="NCBI Taxonomy" id="67314"/>
    <lineage>
        <taxon>Bacteria</taxon>
        <taxon>Bacillati</taxon>
        <taxon>Actinomycetota</taxon>
        <taxon>Actinomycetes</taxon>
        <taxon>Kitasatosporales</taxon>
        <taxon>Streptomycetaceae</taxon>
        <taxon>Streptomyces</taxon>
    </lineage>
</organism>
<feature type="domain" description="ATP-grasp" evidence="2">
    <location>
        <begin position="156"/>
        <end position="356"/>
    </location>
</feature>
<name>A0A918I1T4_9ACTN</name>
<dbReference type="InterPro" id="IPR011761">
    <property type="entry name" value="ATP-grasp"/>
</dbReference>
<protein>
    <recommendedName>
        <fullName evidence="2">ATP-grasp domain-containing protein</fullName>
    </recommendedName>
</protein>
<dbReference type="Pfam" id="PF18604">
    <property type="entry name" value="PreAtp-grasp"/>
    <property type="match status" value="1"/>
</dbReference>
<dbReference type="GO" id="GO:0046872">
    <property type="term" value="F:metal ion binding"/>
    <property type="evidence" value="ECO:0007669"/>
    <property type="project" value="InterPro"/>
</dbReference>
<gene>
    <name evidence="3" type="ORF">GCM10010274_54610</name>
</gene>
<dbReference type="GO" id="GO:0005524">
    <property type="term" value="F:ATP binding"/>
    <property type="evidence" value="ECO:0007669"/>
    <property type="project" value="UniProtKB-UniRule"/>
</dbReference>
<evidence type="ECO:0000259" key="2">
    <source>
        <dbReference type="PROSITE" id="PS50975"/>
    </source>
</evidence>
<reference evidence="3" key="2">
    <citation type="submission" date="2020-09" db="EMBL/GenBank/DDBJ databases">
        <authorList>
            <person name="Sun Q."/>
            <person name="Ohkuma M."/>
        </authorList>
    </citation>
    <scope>NUCLEOTIDE SEQUENCE</scope>
    <source>
        <strain evidence="3">JCM 4391</strain>
    </source>
</reference>
<dbReference type="SUPFAM" id="SSF56059">
    <property type="entry name" value="Glutathione synthetase ATP-binding domain-like"/>
    <property type="match status" value="1"/>
</dbReference>
<evidence type="ECO:0000313" key="4">
    <source>
        <dbReference type="Proteomes" id="UP000636661"/>
    </source>
</evidence>
<dbReference type="RefSeq" id="WP_189553931.1">
    <property type="nucleotide sequence ID" value="NZ_BMTP01000016.1"/>
</dbReference>
<dbReference type="PROSITE" id="PS50975">
    <property type="entry name" value="ATP_GRASP"/>
    <property type="match status" value="1"/>
</dbReference>
<dbReference type="EMBL" id="BMTP01000016">
    <property type="protein sequence ID" value="GGU58671.1"/>
    <property type="molecule type" value="Genomic_DNA"/>
</dbReference>
<comment type="caution">
    <text evidence="3">The sequence shown here is derived from an EMBL/GenBank/DDBJ whole genome shotgun (WGS) entry which is preliminary data.</text>
</comment>
<sequence>MEQRSPWVVYANFVSDAALGLEAGAVLERWATQAPRKVWLLGPGDILVSPVPVSRDFMSYALGLLGAPDDAVSVIHAPPRRGVAMAEALRDDGRLEALSRLAAGRAGITLLPTALDASTVALAEELGMAVTPYRSARAAAAALDVTSRLNTKAGFRQVAAELGIRTPEGRTCRRDGLHDAVREHLAAHGRVVLKPDRSAGGHGMTFVSPGDRWWTGIQEDGLGGADGLWVVEEWLDVAHSVSIQMEAGPQGVRPVFSGEMRTAGAVFTGYVSPLTGAAAGVRTELERWGGALGRYLADHGYAGPFGIDAVVTRDGTLVATESNIRRTATTTPQAMVARLSRAAGLEEDPAWLLGQRRAATVFGFAEAVDRLDAAGIDWRSATGEGVVLYADAPHDGRSWRYAITAPEHERLWELEERLTDVLGLDGRPGSPQPDGA</sequence>
<keyword evidence="4" id="KW-1185">Reference proteome</keyword>
<dbReference type="InterPro" id="IPR041356">
    <property type="entry name" value="PGM1_C"/>
</dbReference>
<accession>A0A918I1T4</accession>
<keyword evidence="1" id="KW-0547">Nucleotide-binding</keyword>
<proteinExistence type="predicted"/>